<dbReference type="Gene3D" id="2.60.40.10">
    <property type="entry name" value="Immunoglobulins"/>
    <property type="match status" value="3"/>
</dbReference>
<dbReference type="AlphaFoldDB" id="A0A3R7SPN9"/>
<dbReference type="OrthoDB" id="6085115at2759"/>
<gene>
    <name evidence="7" type="ORF">C7M84_012011</name>
</gene>
<dbReference type="Pfam" id="PF13927">
    <property type="entry name" value="Ig_3"/>
    <property type="match status" value="1"/>
</dbReference>
<dbReference type="InterPro" id="IPR050958">
    <property type="entry name" value="Cell_Adh-Cytoskel_Orgn"/>
</dbReference>
<evidence type="ECO:0000256" key="2">
    <source>
        <dbReference type="ARBA" id="ARBA00023157"/>
    </source>
</evidence>
<dbReference type="PANTHER" id="PTHR45080">
    <property type="entry name" value="CONTACTIN 5"/>
    <property type="match status" value="1"/>
</dbReference>
<dbReference type="PROSITE" id="PS50900">
    <property type="entry name" value="PLAC"/>
    <property type="match status" value="1"/>
</dbReference>
<dbReference type="InterPro" id="IPR003599">
    <property type="entry name" value="Ig_sub"/>
</dbReference>
<evidence type="ECO:0000256" key="3">
    <source>
        <dbReference type="ARBA" id="ARBA00023319"/>
    </source>
</evidence>
<dbReference type="InterPro" id="IPR013783">
    <property type="entry name" value="Ig-like_fold"/>
</dbReference>
<dbReference type="SMART" id="SM00408">
    <property type="entry name" value="IGc2"/>
    <property type="match status" value="3"/>
</dbReference>
<proteinExistence type="predicted"/>
<dbReference type="InterPro" id="IPR010909">
    <property type="entry name" value="PLAC"/>
</dbReference>
<evidence type="ECO:0000313" key="7">
    <source>
        <dbReference type="EMBL" id="ROT69764.1"/>
    </source>
</evidence>
<keyword evidence="2" id="KW-1015">Disulfide bond</keyword>
<comment type="caution">
    <text evidence="7">The sequence shown here is derived from an EMBL/GenBank/DDBJ whole genome shotgun (WGS) entry which is preliminary data.</text>
</comment>
<feature type="signal peptide" evidence="4">
    <location>
        <begin position="1"/>
        <end position="16"/>
    </location>
</feature>
<dbReference type="InterPro" id="IPR013098">
    <property type="entry name" value="Ig_I-set"/>
</dbReference>
<name>A0A3R7SPN9_PENVA</name>
<dbReference type="GO" id="GO:0005886">
    <property type="term" value="C:plasma membrane"/>
    <property type="evidence" value="ECO:0007669"/>
    <property type="project" value="TreeGrafter"/>
</dbReference>
<evidence type="ECO:0000313" key="8">
    <source>
        <dbReference type="Proteomes" id="UP000283509"/>
    </source>
</evidence>
<dbReference type="STRING" id="6689.A0A3R7SPN9"/>
<dbReference type="GO" id="GO:0007156">
    <property type="term" value="P:homophilic cell adhesion via plasma membrane adhesion molecules"/>
    <property type="evidence" value="ECO:0007669"/>
    <property type="project" value="TreeGrafter"/>
</dbReference>
<evidence type="ECO:0000256" key="1">
    <source>
        <dbReference type="ARBA" id="ARBA00022729"/>
    </source>
</evidence>
<dbReference type="PROSITE" id="PS50835">
    <property type="entry name" value="IG_LIKE"/>
    <property type="match status" value="2"/>
</dbReference>
<keyword evidence="8" id="KW-1185">Reference proteome</keyword>
<reference evidence="7 8" key="2">
    <citation type="submission" date="2019-01" db="EMBL/GenBank/DDBJ databases">
        <title>The decoding of complex shrimp genome reveals the adaptation for benthos swimmer, frequently molting mechanism and breeding impact on genome.</title>
        <authorList>
            <person name="Sun Y."/>
            <person name="Gao Y."/>
            <person name="Yu Y."/>
        </authorList>
    </citation>
    <scope>NUCLEOTIDE SEQUENCE [LARGE SCALE GENOMIC DNA]</scope>
    <source>
        <tissue evidence="7">Muscle</tissue>
    </source>
</reference>
<dbReference type="InterPro" id="IPR036179">
    <property type="entry name" value="Ig-like_dom_sf"/>
</dbReference>
<dbReference type="SUPFAM" id="SSF48726">
    <property type="entry name" value="Immunoglobulin"/>
    <property type="match status" value="3"/>
</dbReference>
<feature type="domain" description="PLAC" evidence="6">
    <location>
        <begin position="51"/>
        <end position="91"/>
    </location>
</feature>
<evidence type="ECO:0000259" key="5">
    <source>
        <dbReference type="PROSITE" id="PS50835"/>
    </source>
</evidence>
<dbReference type="SMART" id="SM00409">
    <property type="entry name" value="IG"/>
    <property type="match status" value="3"/>
</dbReference>
<keyword evidence="3" id="KW-0393">Immunoglobulin domain</keyword>
<accession>A0A3R7SPN9</accession>
<dbReference type="Pfam" id="PF07679">
    <property type="entry name" value="I-set"/>
    <property type="match status" value="1"/>
</dbReference>
<dbReference type="Proteomes" id="UP000283509">
    <property type="component" value="Unassembled WGS sequence"/>
</dbReference>
<evidence type="ECO:0000259" key="6">
    <source>
        <dbReference type="PROSITE" id="PS50900"/>
    </source>
</evidence>
<feature type="domain" description="Ig-like" evidence="5">
    <location>
        <begin position="317"/>
        <end position="420"/>
    </location>
</feature>
<feature type="domain" description="Ig-like" evidence="5">
    <location>
        <begin position="98"/>
        <end position="186"/>
    </location>
</feature>
<protein>
    <submittedName>
        <fullName evidence="7">UNC-89, isoform e</fullName>
    </submittedName>
</protein>
<keyword evidence="1 4" id="KW-0732">Signal</keyword>
<sequence>MLVVALILTATLVAAGEEVDVLDPSSPVGELTVSQFEKLMARTLPRALIPLHHTCTDYSETGDCGLVVENGLCGAEEFYARYCCRSCTLAKQIPTFGPHLSLEAKVPVEARITTEERELRYGENVTLTCEVSGEPAPDVLWFVSDSSHDVSEERKATVEDTGGILKKTRRGTITLPVTQSDSYFGCDCLAISAAGWDRSSFQVYFERDIGLSMQLLPGERLFSLSDNITLECTAEGASLDEIDWKMEGEILESSDNYSIIKERSVKDGETRIHSSLTLLRPRVMDTYIKCFATSLTGAVKDATTRVRVKVTADSHIPSDAEAPLRINLGTPPYEDIRYGGQARFICESNGYPGTQKVVWYKGNTTIEESDHFSIEEKVWKYPMGCHVTSYLIIKSINKRDFGKYTCKAANSVTESEASVMFQIDRYGKFGFDFLTQFMNESST</sequence>
<dbReference type="PANTHER" id="PTHR45080:SF8">
    <property type="entry name" value="IG-LIKE DOMAIN-CONTAINING PROTEIN"/>
    <property type="match status" value="1"/>
</dbReference>
<dbReference type="InterPro" id="IPR007110">
    <property type="entry name" value="Ig-like_dom"/>
</dbReference>
<reference evidence="7 8" key="1">
    <citation type="submission" date="2018-04" db="EMBL/GenBank/DDBJ databases">
        <authorList>
            <person name="Zhang X."/>
            <person name="Yuan J."/>
            <person name="Li F."/>
            <person name="Xiang J."/>
        </authorList>
    </citation>
    <scope>NUCLEOTIDE SEQUENCE [LARGE SCALE GENOMIC DNA]</scope>
    <source>
        <tissue evidence="7">Muscle</tissue>
    </source>
</reference>
<evidence type="ECO:0000256" key="4">
    <source>
        <dbReference type="SAM" id="SignalP"/>
    </source>
</evidence>
<dbReference type="InterPro" id="IPR003598">
    <property type="entry name" value="Ig_sub2"/>
</dbReference>
<organism evidence="7 8">
    <name type="scientific">Penaeus vannamei</name>
    <name type="common">Whiteleg shrimp</name>
    <name type="synonym">Litopenaeus vannamei</name>
    <dbReference type="NCBI Taxonomy" id="6689"/>
    <lineage>
        <taxon>Eukaryota</taxon>
        <taxon>Metazoa</taxon>
        <taxon>Ecdysozoa</taxon>
        <taxon>Arthropoda</taxon>
        <taxon>Crustacea</taxon>
        <taxon>Multicrustacea</taxon>
        <taxon>Malacostraca</taxon>
        <taxon>Eumalacostraca</taxon>
        <taxon>Eucarida</taxon>
        <taxon>Decapoda</taxon>
        <taxon>Dendrobranchiata</taxon>
        <taxon>Penaeoidea</taxon>
        <taxon>Penaeidae</taxon>
        <taxon>Penaeus</taxon>
    </lineage>
</organism>
<dbReference type="EMBL" id="QCYY01002521">
    <property type="protein sequence ID" value="ROT69764.1"/>
    <property type="molecule type" value="Genomic_DNA"/>
</dbReference>
<feature type="chain" id="PRO_5018681379" evidence="4">
    <location>
        <begin position="17"/>
        <end position="443"/>
    </location>
</feature>